<evidence type="ECO:0000256" key="2">
    <source>
        <dbReference type="ARBA" id="ARBA00022679"/>
    </source>
</evidence>
<dbReference type="CDD" id="cd03784">
    <property type="entry name" value="GT1_Gtf-like"/>
    <property type="match status" value="1"/>
</dbReference>
<dbReference type="SUPFAM" id="SSF53756">
    <property type="entry name" value="UDP-Glycosyltransferase/glycogen phosphorylase"/>
    <property type="match status" value="1"/>
</dbReference>
<dbReference type="RefSeq" id="WP_377719880.1">
    <property type="nucleotide sequence ID" value="NZ_JBHSAM010000028.1"/>
</dbReference>
<proteinExistence type="inferred from homology"/>
<organism evidence="4 5">
    <name type="scientific">Paenibacillus xanthanilyticus</name>
    <dbReference type="NCBI Taxonomy" id="1783531"/>
    <lineage>
        <taxon>Bacteria</taxon>
        <taxon>Bacillati</taxon>
        <taxon>Bacillota</taxon>
        <taxon>Bacilli</taxon>
        <taxon>Bacillales</taxon>
        <taxon>Paenibacillaceae</taxon>
        <taxon>Paenibacillus</taxon>
    </lineage>
</organism>
<dbReference type="InterPro" id="IPR006326">
    <property type="entry name" value="UDPGT_MGT-like"/>
</dbReference>
<name>A0ABV8K5G5_9BACL</name>
<comment type="similarity">
    <text evidence="1">Belongs to the UDP-glycosyltransferase family.</text>
</comment>
<dbReference type="Pfam" id="PF06722">
    <property type="entry name" value="EryCIII-like_C"/>
    <property type="match status" value="1"/>
</dbReference>
<dbReference type="Gene3D" id="3.40.50.2000">
    <property type="entry name" value="Glycogen Phosphorylase B"/>
    <property type="match status" value="2"/>
</dbReference>
<dbReference type="InterPro" id="IPR002213">
    <property type="entry name" value="UDP_glucos_trans"/>
</dbReference>
<accession>A0ABV8K5G5</accession>
<dbReference type="Proteomes" id="UP001595715">
    <property type="component" value="Unassembled WGS sequence"/>
</dbReference>
<feature type="domain" description="Erythromycin biosynthesis protein CIII-like C-terminal" evidence="3">
    <location>
        <begin position="264"/>
        <end position="389"/>
    </location>
</feature>
<dbReference type="InterPro" id="IPR010610">
    <property type="entry name" value="EryCIII-like_C"/>
</dbReference>
<keyword evidence="2" id="KW-0808">Transferase</keyword>
<comment type="caution">
    <text evidence="4">The sequence shown here is derived from an EMBL/GenBank/DDBJ whole genome shotgun (WGS) entry which is preliminary data.</text>
</comment>
<dbReference type="PANTHER" id="PTHR48050:SF13">
    <property type="entry name" value="STEROL 3-BETA-GLUCOSYLTRANSFERASE UGT80A2"/>
    <property type="match status" value="1"/>
</dbReference>
<evidence type="ECO:0000313" key="5">
    <source>
        <dbReference type="Proteomes" id="UP001595715"/>
    </source>
</evidence>
<dbReference type="InterPro" id="IPR050426">
    <property type="entry name" value="Glycosyltransferase_28"/>
</dbReference>
<evidence type="ECO:0000256" key="1">
    <source>
        <dbReference type="ARBA" id="ARBA00009995"/>
    </source>
</evidence>
<reference evidence="5" key="1">
    <citation type="journal article" date="2019" name="Int. J. Syst. Evol. Microbiol.">
        <title>The Global Catalogue of Microorganisms (GCM) 10K type strain sequencing project: providing services to taxonomists for standard genome sequencing and annotation.</title>
        <authorList>
            <consortium name="The Broad Institute Genomics Platform"/>
            <consortium name="The Broad Institute Genome Sequencing Center for Infectious Disease"/>
            <person name="Wu L."/>
            <person name="Ma J."/>
        </authorList>
    </citation>
    <scope>NUCLEOTIDE SEQUENCE [LARGE SCALE GENOMIC DNA]</scope>
    <source>
        <strain evidence="5">IBRC-M 10987</strain>
    </source>
</reference>
<sequence>MANIIYFGVDLHGHVNPTLALIRKLVERGDKVVYYCSDEFRSKIERTGATFRSYRGLLNFTMHEGSGIDTFLVFADFILEKGRLLADRLYEEVSGLRPDCVMHDAFAYWGKELAAKLDVPGVSVFANFPFIHEMAESDPGFFMEVVLRAADDPLYKKYKGQADMYPKLIEKVSRMIARRHGLGEVNVINDVFGSKQPLNLIFSSRAFQLYEEAFDESYLFAGYTADRRSDAEPFPMERLDGRPLVYIAFGTILHELGDLIEGCMKALGGEDVQVVMSVGRQFPIERLAGVPDNFLIMPYVPQLELLERASAFITHGGANSIYESLCAGVPMVVVPQAFDEFMGALMVERAEAGIRLESESFAPEALREAVRTVLGDPAYRLGCARIRDSFRETGGLDMAVRRIIHYMEQRVNA</sequence>
<keyword evidence="5" id="KW-1185">Reference proteome</keyword>
<evidence type="ECO:0000313" key="4">
    <source>
        <dbReference type="EMBL" id="MFC4101261.1"/>
    </source>
</evidence>
<evidence type="ECO:0000259" key="3">
    <source>
        <dbReference type="Pfam" id="PF06722"/>
    </source>
</evidence>
<dbReference type="EMBL" id="JBHSAM010000028">
    <property type="protein sequence ID" value="MFC4101261.1"/>
    <property type="molecule type" value="Genomic_DNA"/>
</dbReference>
<dbReference type="PANTHER" id="PTHR48050">
    <property type="entry name" value="STEROL 3-BETA-GLUCOSYLTRANSFERASE"/>
    <property type="match status" value="1"/>
</dbReference>
<dbReference type="NCBIfam" id="TIGR01426">
    <property type="entry name" value="MGT"/>
    <property type="match status" value="1"/>
</dbReference>
<gene>
    <name evidence="4" type="ORF">ACFOZ8_16595</name>
</gene>
<protein>
    <submittedName>
        <fullName evidence="4">Macrolide family glycosyltransferase</fullName>
    </submittedName>
</protein>